<dbReference type="RefSeq" id="WP_219000401.1">
    <property type="nucleotide sequence ID" value="NZ_CP079194.1"/>
</dbReference>
<evidence type="ECO:0000256" key="1">
    <source>
        <dbReference type="SAM" id="Phobius"/>
    </source>
</evidence>
<dbReference type="AlphaFoldDB" id="A0A8F6TUP7"/>
<feature type="transmembrane region" description="Helical" evidence="1">
    <location>
        <begin position="92"/>
        <end position="125"/>
    </location>
</feature>
<protein>
    <submittedName>
        <fullName evidence="3">Tripartite tricarboxylate transporter TctB family protein</fullName>
    </submittedName>
</protein>
<dbReference type="EMBL" id="CP079194">
    <property type="protein sequence ID" value="QXT38204.1"/>
    <property type="molecule type" value="Genomic_DNA"/>
</dbReference>
<dbReference type="InterPro" id="IPR009936">
    <property type="entry name" value="DUF1468"/>
</dbReference>
<keyword evidence="4" id="KW-1185">Reference proteome</keyword>
<proteinExistence type="predicted"/>
<feature type="transmembrane region" description="Helical" evidence="1">
    <location>
        <begin position="131"/>
        <end position="153"/>
    </location>
</feature>
<evidence type="ECO:0000259" key="2">
    <source>
        <dbReference type="Pfam" id="PF07331"/>
    </source>
</evidence>
<name>A0A8F6TUP7_9RHOB</name>
<gene>
    <name evidence="3" type="ORF">KYE46_09580</name>
</gene>
<sequence>MNLKALPRTPETMTTLALLVASLLSLVFMSALIAAPRALFGRALSAIPPSLFPTITIGLLAILCATALVLIAKGTVAEQSARMSRTEWGRSALLFGILTFYALIMVPFGFLISSALTVVLLSLMMDARNPIQIVLVALIGPVALYLGTTRLLAVSLPELIAIDLFYARLLPF</sequence>
<feature type="transmembrane region" description="Helical" evidence="1">
    <location>
        <begin position="50"/>
        <end position="71"/>
    </location>
</feature>
<evidence type="ECO:0000313" key="3">
    <source>
        <dbReference type="EMBL" id="QXT38204.1"/>
    </source>
</evidence>
<evidence type="ECO:0000313" key="4">
    <source>
        <dbReference type="Proteomes" id="UP000825009"/>
    </source>
</evidence>
<feature type="domain" description="DUF1468" evidence="2">
    <location>
        <begin position="20"/>
        <end position="157"/>
    </location>
</feature>
<organism evidence="3 4">
    <name type="scientific">Gymnodinialimonas ceratoperidinii</name>
    <dbReference type="NCBI Taxonomy" id="2856823"/>
    <lineage>
        <taxon>Bacteria</taxon>
        <taxon>Pseudomonadati</taxon>
        <taxon>Pseudomonadota</taxon>
        <taxon>Alphaproteobacteria</taxon>
        <taxon>Rhodobacterales</taxon>
        <taxon>Paracoccaceae</taxon>
        <taxon>Gymnodinialimonas</taxon>
    </lineage>
</organism>
<keyword evidence="1" id="KW-1133">Transmembrane helix</keyword>
<keyword evidence="1" id="KW-0812">Transmembrane</keyword>
<keyword evidence="1" id="KW-0472">Membrane</keyword>
<accession>A0A8F6TUP7</accession>
<reference evidence="3 4" key="1">
    <citation type="submission" date="2021-07" db="EMBL/GenBank/DDBJ databases">
        <title>A novel Jannaschia species isolated from marine dinoflagellate Ceratoperidinium margalefii.</title>
        <authorList>
            <person name="Jiang Y."/>
            <person name="Li Z."/>
        </authorList>
    </citation>
    <scope>NUCLEOTIDE SEQUENCE [LARGE SCALE GENOMIC DNA]</scope>
    <source>
        <strain evidence="3 4">J12C1-MA-4</strain>
    </source>
</reference>
<dbReference type="Proteomes" id="UP000825009">
    <property type="component" value="Chromosome"/>
</dbReference>
<dbReference type="KEGG" id="gce:KYE46_09580"/>
<dbReference type="Pfam" id="PF07331">
    <property type="entry name" value="TctB"/>
    <property type="match status" value="1"/>
</dbReference>